<evidence type="ECO:0000256" key="4">
    <source>
        <dbReference type="SAM" id="SignalP"/>
    </source>
</evidence>
<keyword evidence="4" id="KW-0732">Signal</keyword>
<evidence type="ECO:0000313" key="5">
    <source>
        <dbReference type="EMBL" id="MFC4665751.1"/>
    </source>
</evidence>
<evidence type="ECO:0000313" key="6">
    <source>
        <dbReference type="Proteomes" id="UP001596020"/>
    </source>
</evidence>
<dbReference type="SUPFAM" id="SSF52833">
    <property type="entry name" value="Thioredoxin-like"/>
    <property type="match status" value="1"/>
</dbReference>
<dbReference type="Proteomes" id="UP001596020">
    <property type="component" value="Unassembled WGS sequence"/>
</dbReference>
<protein>
    <submittedName>
        <fullName evidence="5">Omp28-related outer membrane protein</fullName>
    </submittedName>
</protein>
<dbReference type="RefSeq" id="WP_380078158.1">
    <property type="nucleotide sequence ID" value="NZ_JBHSGO010000120.1"/>
</dbReference>
<keyword evidence="3" id="KW-0378">Hydrolase</keyword>
<feature type="chain" id="PRO_5046752781" evidence="4">
    <location>
        <begin position="22"/>
        <end position="594"/>
    </location>
</feature>
<evidence type="ECO:0000256" key="2">
    <source>
        <dbReference type="ARBA" id="ARBA00022670"/>
    </source>
</evidence>
<dbReference type="InterPro" id="IPR036249">
    <property type="entry name" value="Thioredoxin-like_sf"/>
</dbReference>
<keyword evidence="6" id="KW-1185">Reference proteome</keyword>
<evidence type="ECO:0000256" key="1">
    <source>
        <dbReference type="ARBA" id="ARBA00006067"/>
    </source>
</evidence>
<sequence length="594" mass="65087">MRKFFYVLLMALGCIATAMNAQSPKVNTHHFRSSSNETPNTGFCWADRPSYLDEIKTIGDKEGAGYLALMETPMLVGAHTLEAIHFPYMDTDNDKNAKIIVLNSNGTIVYSQPIEKLDGLAWNTIKLTTPFTLKDDKYFVGLFYHSMVREDVLGYDGSLLSIPESNIIKTFDKGDTPSFTIGDKIDGLHPEKSQLGSFIMTADITGPSVEHVGVSLIISADNGSVGNVGSQIPMTLTLRNVGTKAINSVVVSVISQGKEQDIEANVNIPVGYTGICKFKYTIPEVNGEETAIASIKSINGIANSHKDKGVAFTYTATSNKGPQKVSTVLIEEFTSEPCGACPYAKPKVEDLIKTLQNNGYKVSAIAHHDGYKSDFMTIPESQSIVNYFGVTGNPYVMINRIYINNSFTINPTGGDLSHTGHEMVMNRQQTAFIDDMGFSDNGISIEGHVANSSIDKDKTYIHVVITEDGIKAKKQTNGGANFIHNFVARKFFFDPIIGEKINIKDDNTFELNIPAFKIPQEWNKKNLKAVAYITKEMNPGKIKNPFTAMILGSNNVPYGQLLSTQGIENNKPTITIIDHRINVNGSYGSIPKSV</sequence>
<feature type="signal peptide" evidence="4">
    <location>
        <begin position="1"/>
        <end position="21"/>
    </location>
</feature>
<keyword evidence="2" id="KW-0645">Protease</keyword>
<dbReference type="Gene3D" id="3.40.30.10">
    <property type="entry name" value="Glutaredoxin"/>
    <property type="match status" value="1"/>
</dbReference>
<proteinExistence type="inferred from homology"/>
<dbReference type="Pfam" id="PF11551">
    <property type="entry name" value="Omp28"/>
    <property type="match status" value="1"/>
</dbReference>
<keyword evidence="3" id="KW-0788">Thiol protease</keyword>
<dbReference type="EMBL" id="JBHSGO010000120">
    <property type="protein sequence ID" value="MFC4665751.1"/>
    <property type="molecule type" value="Genomic_DNA"/>
</dbReference>
<dbReference type="InterPro" id="IPR013783">
    <property type="entry name" value="Ig-like_fold"/>
</dbReference>
<comment type="similarity">
    <text evidence="1">Belongs to the peptidase C25 family.</text>
</comment>
<gene>
    <name evidence="5" type="ORF">ACFO3G_03880</name>
</gene>
<accession>A0ABV9K805</accession>
<evidence type="ECO:0000256" key="3">
    <source>
        <dbReference type="ARBA" id="ARBA00022807"/>
    </source>
</evidence>
<dbReference type="InterPro" id="IPR021615">
    <property type="entry name" value="Omp28"/>
</dbReference>
<comment type="caution">
    <text evidence="5">The sequence shown here is derived from an EMBL/GenBank/DDBJ whole genome shotgun (WGS) entry which is preliminary data.</text>
</comment>
<reference evidence="6" key="1">
    <citation type="journal article" date="2019" name="Int. J. Syst. Evol. Microbiol.">
        <title>The Global Catalogue of Microorganisms (GCM) 10K type strain sequencing project: providing services to taxonomists for standard genome sequencing and annotation.</title>
        <authorList>
            <consortium name="The Broad Institute Genomics Platform"/>
            <consortium name="The Broad Institute Genome Sequencing Center for Infectious Disease"/>
            <person name="Wu L."/>
            <person name="Ma J."/>
        </authorList>
    </citation>
    <scope>NUCLEOTIDE SEQUENCE [LARGE SCALE GENOMIC DNA]</scope>
    <source>
        <strain evidence="6">CGMCC 4.7357</strain>
    </source>
</reference>
<name>A0ABV9K805_9PORP</name>
<dbReference type="Gene3D" id="2.60.40.10">
    <property type="entry name" value="Immunoglobulins"/>
    <property type="match status" value="1"/>
</dbReference>
<organism evidence="5 6">
    <name type="scientific">Falsiporphyromonas endometrii</name>
    <dbReference type="NCBI Taxonomy" id="1387297"/>
    <lineage>
        <taxon>Bacteria</taxon>
        <taxon>Pseudomonadati</taxon>
        <taxon>Bacteroidota</taxon>
        <taxon>Bacteroidia</taxon>
        <taxon>Bacteroidales</taxon>
        <taxon>Porphyromonadaceae</taxon>
        <taxon>Falsiporphyromonas</taxon>
    </lineage>
</organism>